<gene>
    <name evidence="1" type="ORF">SDC9_91515</name>
</gene>
<reference evidence="1" key="1">
    <citation type="submission" date="2019-08" db="EMBL/GenBank/DDBJ databases">
        <authorList>
            <person name="Kucharzyk K."/>
            <person name="Murdoch R.W."/>
            <person name="Higgins S."/>
            <person name="Loffler F."/>
        </authorList>
    </citation>
    <scope>NUCLEOTIDE SEQUENCE</scope>
</reference>
<proteinExistence type="predicted"/>
<accession>A0A645A1W1</accession>
<comment type="caution">
    <text evidence="1">The sequence shown here is derived from an EMBL/GenBank/DDBJ whole genome shotgun (WGS) entry which is preliminary data.</text>
</comment>
<dbReference type="AlphaFoldDB" id="A0A645A1W1"/>
<dbReference type="EMBL" id="VSSQ01010636">
    <property type="protein sequence ID" value="MPM44833.1"/>
    <property type="molecule type" value="Genomic_DNA"/>
</dbReference>
<evidence type="ECO:0000313" key="1">
    <source>
        <dbReference type="EMBL" id="MPM44833.1"/>
    </source>
</evidence>
<organism evidence="1">
    <name type="scientific">bioreactor metagenome</name>
    <dbReference type="NCBI Taxonomy" id="1076179"/>
    <lineage>
        <taxon>unclassified sequences</taxon>
        <taxon>metagenomes</taxon>
        <taxon>ecological metagenomes</taxon>
    </lineage>
</organism>
<protein>
    <submittedName>
        <fullName evidence="1">Uncharacterized protein</fullName>
    </submittedName>
</protein>
<name>A0A645A1W1_9ZZZZ</name>
<sequence>MSLESTLATTGYPSVHPPYGGSADTYITFHLVADDENLYADGEAQAEERLYSVDLFTRVSWESKILSIKAILKTAGYRIQSIGPEIYEVETKLYHIPMLVLEDA</sequence>